<dbReference type="OMA" id="HANGTCK"/>
<accession>G4ZPV0</accession>
<evidence type="ECO:0000313" key="1">
    <source>
        <dbReference type="EMBL" id="EGZ16355.1"/>
    </source>
</evidence>
<protein>
    <submittedName>
        <fullName evidence="1">Uncharacterized protein</fullName>
    </submittedName>
</protein>
<proteinExistence type="predicted"/>
<evidence type="ECO:0000313" key="2">
    <source>
        <dbReference type="Proteomes" id="UP000002640"/>
    </source>
</evidence>
<gene>
    <name evidence="1" type="ORF">PHYSODRAFT_508526</name>
</gene>
<reference evidence="1 2" key="1">
    <citation type="journal article" date="2006" name="Science">
        <title>Phytophthora genome sequences uncover evolutionary origins and mechanisms of pathogenesis.</title>
        <authorList>
            <person name="Tyler B.M."/>
            <person name="Tripathy S."/>
            <person name="Zhang X."/>
            <person name="Dehal P."/>
            <person name="Jiang R.H."/>
            <person name="Aerts A."/>
            <person name="Arredondo F.D."/>
            <person name="Baxter L."/>
            <person name="Bensasson D."/>
            <person name="Beynon J.L."/>
            <person name="Chapman J."/>
            <person name="Damasceno C.M."/>
            <person name="Dorrance A.E."/>
            <person name="Dou D."/>
            <person name="Dickerman A.W."/>
            <person name="Dubchak I.L."/>
            <person name="Garbelotto M."/>
            <person name="Gijzen M."/>
            <person name="Gordon S.G."/>
            <person name="Govers F."/>
            <person name="Grunwald N.J."/>
            <person name="Huang W."/>
            <person name="Ivors K.L."/>
            <person name="Jones R.W."/>
            <person name="Kamoun S."/>
            <person name="Krampis K."/>
            <person name="Lamour K.H."/>
            <person name="Lee M.K."/>
            <person name="McDonald W.H."/>
            <person name="Medina M."/>
            <person name="Meijer H.J."/>
            <person name="Nordberg E.K."/>
            <person name="Maclean D.J."/>
            <person name="Ospina-Giraldo M.D."/>
            <person name="Morris P.F."/>
            <person name="Phuntumart V."/>
            <person name="Putnam N.H."/>
            <person name="Rash S."/>
            <person name="Rose J.K."/>
            <person name="Sakihama Y."/>
            <person name="Salamov A.A."/>
            <person name="Savidor A."/>
            <person name="Scheuring C.F."/>
            <person name="Smith B.M."/>
            <person name="Sobral B.W."/>
            <person name="Terry A."/>
            <person name="Torto-Alalibo T.A."/>
            <person name="Win J."/>
            <person name="Xu Z."/>
            <person name="Zhang H."/>
            <person name="Grigoriev I.V."/>
            <person name="Rokhsar D.S."/>
            <person name="Boore J.L."/>
        </authorList>
    </citation>
    <scope>NUCLEOTIDE SEQUENCE [LARGE SCALE GENOMIC DNA]</scope>
    <source>
        <strain evidence="1 2">P6497</strain>
    </source>
</reference>
<sequence>MREATVAVGSVAFVGPAHVNALTEFRYVRVINLDGEVATVAPIDLDADDEDDEDLGEEIGVKVLKRRLVSDEERALWPGTYVGHPIAFIQPDGPTMDQWDFGLVTGYRMVGAEGWLHVRHANGTCKVAIQQMSNAIKVDWINYALHPSAGKNAAVVHAVELVEIMDGRLASCNRNRDVPAKATRQKIAQELHELASDESDIEESVPPTAVDDDDLQAVLLQNRPLTFSRLAAGQGDMSSTMLDATDDARRRSTTTFRPTTYEQQVHDAITHPDNKGKDAQCVLEYAQQARDVNFRRTPPVLRGAYDFGFHVRGLSVAHFAQYTAKMMLNDTTAVVNMSDFSRKNCLPATPSSLSYSELIDSLRNLRQFGRTFYNATTVDVLDAAAVFVEAFGDGGEPDIDTTRRILLWLNMKLGKFRGLVLSGGIGAAVCVKSEFSLHDPLLAKLLYEQQQAKIADLLAQLDARSPVALTGRASGRDSRPEKQSGVPKVVLRNLPKQGSLQLCMKYLSRADCSGNGVPGKCFSAKRAHFRPKMLPANVKEYIEQRFGGLAPDVADQ</sequence>
<dbReference type="RefSeq" id="XP_009530104.1">
    <property type="nucleotide sequence ID" value="XM_009531809.1"/>
</dbReference>
<keyword evidence="2" id="KW-1185">Reference proteome</keyword>
<organism evidence="1 2">
    <name type="scientific">Phytophthora sojae (strain P6497)</name>
    <name type="common">Soybean stem and root rot agent</name>
    <name type="synonym">Phytophthora megasperma f. sp. glycines</name>
    <dbReference type="NCBI Taxonomy" id="1094619"/>
    <lineage>
        <taxon>Eukaryota</taxon>
        <taxon>Sar</taxon>
        <taxon>Stramenopiles</taxon>
        <taxon>Oomycota</taxon>
        <taxon>Peronosporomycetes</taxon>
        <taxon>Peronosporales</taxon>
        <taxon>Peronosporaceae</taxon>
        <taxon>Phytophthora</taxon>
    </lineage>
</organism>
<dbReference type="Proteomes" id="UP000002640">
    <property type="component" value="Unassembled WGS sequence"/>
</dbReference>
<dbReference type="SMR" id="G4ZPV0"/>
<dbReference type="AlphaFoldDB" id="G4ZPV0"/>
<dbReference type="EMBL" id="JH159155">
    <property type="protein sequence ID" value="EGZ16355.1"/>
    <property type="molecule type" value="Genomic_DNA"/>
</dbReference>
<name>G4ZPV0_PHYSP</name>
<dbReference type="InParanoid" id="G4ZPV0"/>
<dbReference type="GeneID" id="20658879"/>
<dbReference type="KEGG" id="psoj:PHYSODRAFT_508526"/>